<dbReference type="SUPFAM" id="SSF54593">
    <property type="entry name" value="Glyoxalase/Bleomycin resistance protein/Dihydroxybiphenyl dioxygenase"/>
    <property type="match status" value="1"/>
</dbReference>
<evidence type="ECO:0000313" key="3">
    <source>
        <dbReference type="Proteomes" id="UP000238083"/>
    </source>
</evidence>
<keyword evidence="3" id="KW-1185">Reference proteome</keyword>
<evidence type="ECO:0000313" key="2">
    <source>
        <dbReference type="EMBL" id="PRY11425.1"/>
    </source>
</evidence>
<dbReference type="Gene3D" id="3.10.180.10">
    <property type="entry name" value="2,3-Dihydroxybiphenyl 1,2-Dioxygenase, domain 1"/>
    <property type="match status" value="1"/>
</dbReference>
<feature type="domain" description="VOC" evidence="1">
    <location>
        <begin position="19"/>
        <end position="145"/>
    </location>
</feature>
<evidence type="ECO:0000259" key="1">
    <source>
        <dbReference type="PROSITE" id="PS51819"/>
    </source>
</evidence>
<dbReference type="PROSITE" id="PS51819">
    <property type="entry name" value="VOC"/>
    <property type="match status" value="1"/>
</dbReference>
<protein>
    <submittedName>
        <fullName evidence="2">Glyoxalase/bleomycin resistance protein/dioxygenase superfamily protein</fullName>
    </submittedName>
</protein>
<dbReference type="InterPro" id="IPR029068">
    <property type="entry name" value="Glyas_Bleomycin-R_OHBP_Dase"/>
</dbReference>
<dbReference type="GO" id="GO:0051213">
    <property type="term" value="F:dioxygenase activity"/>
    <property type="evidence" value="ECO:0007669"/>
    <property type="project" value="UniProtKB-KW"/>
</dbReference>
<dbReference type="InterPro" id="IPR041581">
    <property type="entry name" value="Glyoxalase_6"/>
</dbReference>
<sequence>MDICPRGLCHGGVTTPFPRFLHTVLDATDARALAEFYRELLGLRYRPGDEGTAPAGWLVLTEDDGTRVLAFEQVDELPPSTWPSPQVPAQVHVDFTVPDRQALAHHHERALQLGARHLRDGSEEAEEPIHVYADPAGHPFCIFVA</sequence>
<keyword evidence="2" id="KW-0560">Oxidoreductase</keyword>
<dbReference type="CDD" id="cd06587">
    <property type="entry name" value="VOC"/>
    <property type="match status" value="1"/>
</dbReference>
<dbReference type="PANTHER" id="PTHR35908:SF1">
    <property type="entry name" value="CONSERVED PROTEIN"/>
    <property type="match status" value="1"/>
</dbReference>
<reference evidence="2 3" key="1">
    <citation type="submission" date="2018-03" db="EMBL/GenBank/DDBJ databases">
        <title>Genomic Encyclopedia of Archaeal and Bacterial Type Strains, Phase II (KMG-II): from individual species to whole genera.</title>
        <authorList>
            <person name="Goeker M."/>
        </authorList>
    </citation>
    <scope>NUCLEOTIDE SEQUENCE [LARGE SCALE GENOMIC DNA]</scope>
    <source>
        <strain evidence="2 3">DSM 19711</strain>
    </source>
</reference>
<gene>
    <name evidence="2" type="ORF">CLV37_11347</name>
</gene>
<dbReference type="Pfam" id="PF18029">
    <property type="entry name" value="Glyoxalase_6"/>
    <property type="match status" value="1"/>
</dbReference>
<dbReference type="AlphaFoldDB" id="A0A2T0QYH1"/>
<dbReference type="PANTHER" id="PTHR35908">
    <property type="entry name" value="HYPOTHETICAL FUSION PROTEIN"/>
    <property type="match status" value="1"/>
</dbReference>
<proteinExistence type="predicted"/>
<accession>A0A2T0QYH1</accession>
<organism evidence="2 3">
    <name type="scientific">Kineococcus rhizosphaerae</name>
    <dbReference type="NCBI Taxonomy" id="559628"/>
    <lineage>
        <taxon>Bacteria</taxon>
        <taxon>Bacillati</taxon>
        <taxon>Actinomycetota</taxon>
        <taxon>Actinomycetes</taxon>
        <taxon>Kineosporiales</taxon>
        <taxon>Kineosporiaceae</taxon>
        <taxon>Kineococcus</taxon>
    </lineage>
</organism>
<dbReference type="Proteomes" id="UP000238083">
    <property type="component" value="Unassembled WGS sequence"/>
</dbReference>
<name>A0A2T0QYH1_9ACTN</name>
<keyword evidence="2" id="KW-0223">Dioxygenase</keyword>
<dbReference type="EMBL" id="PVZF01000013">
    <property type="protein sequence ID" value="PRY11425.1"/>
    <property type="molecule type" value="Genomic_DNA"/>
</dbReference>
<dbReference type="InterPro" id="IPR037523">
    <property type="entry name" value="VOC_core"/>
</dbReference>
<comment type="caution">
    <text evidence="2">The sequence shown here is derived from an EMBL/GenBank/DDBJ whole genome shotgun (WGS) entry which is preliminary data.</text>
</comment>